<sequence length="130" mass="14274">MYNRHGWESEKAAAAEESSEELRGSKPSLRNLSDTAGFTLTSRNSFTWAQFAFPLSTGGIALLLAATPHRFIGLDTIGAIFSILALVVFVLWIAAIMYRFVTNSGTLKQSLMHPTEALFVPTFLISGEFE</sequence>
<evidence type="ECO:0000313" key="2">
    <source>
        <dbReference type="Proteomes" id="UP001281147"/>
    </source>
</evidence>
<organism evidence="1 2">
    <name type="scientific">Vermiconidia calcicola</name>
    <dbReference type="NCBI Taxonomy" id="1690605"/>
    <lineage>
        <taxon>Eukaryota</taxon>
        <taxon>Fungi</taxon>
        <taxon>Dikarya</taxon>
        <taxon>Ascomycota</taxon>
        <taxon>Pezizomycotina</taxon>
        <taxon>Dothideomycetes</taxon>
        <taxon>Dothideomycetidae</taxon>
        <taxon>Mycosphaerellales</taxon>
        <taxon>Extremaceae</taxon>
        <taxon>Vermiconidia</taxon>
    </lineage>
</organism>
<reference evidence="1" key="1">
    <citation type="submission" date="2023-07" db="EMBL/GenBank/DDBJ databases">
        <title>Black Yeasts Isolated from many extreme environments.</title>
        <authorList>
            <person name="Coleine C."/>
            <person name="Stajich J.E."/>
            <person name="Selbmann L."/>
        </authorList>
    </citation>
    <scope>NUCLEOTIDE SEQUENCE</scope>
    <source>
        <strain evidence="1">CCFEE 5714</strain>
    </source>
</reference>
<dbReference type="Proteomes" id="UP001281147">
    <property type="component" value="Unassembled WGS sequence"/>
</dbReference>
<proteinExistence type="predicted"/>
<comment type="caution">
    <text evidence="1">The sequence shown here is derived from an EMBL/GenBank/DDBJ whole genome shotgun (WGS) entry which is preliminary data.</text>
</comment>
<name>A0ACC3MFV6_9PEZI</name>
<gene>
    <name evidence="1" type="ORF">LTR37_018873</name>
</gene>
<keyword evidence="2" id="KW-1185">Reference proteome</keyword>
<protein>
    <submittedName>
        <fullName evidence="1">Uncharacterized protein</fullName>
    </submittedName>
</protein>
<dbReference type="EMBL" id="JAUTXU010000275">
    <property type="protein sequence ID" value="KAK3691120.1"/>
    <property type="molecule type" value="Genomic_DNA"/>
</dbReference>
<accession>A0ACC3MFV6</accession>
<evidence type="ECO:0000313" key="1">
    <source>
        <dbReference type="EMBL" id="KAK3691120.1"/>
    </source>
</evidence>